<dbReference type="AlphaFoldDB" id="A0A268A967"/>
<feature type="domain" description="M23ase beta-sheet core" evidence="1">
    <location>
        <begin position="175"/>
        <end position="265"/>
    </location>
</feature>
<protein>
    <recommendedName>
        <fullName evidence="1">M23ase beta-sheet core domain-containing protein</fullName>
    </recommendedName>
</protein>
<dbReference type="PANTHER" id="PTHR21666:SF270">
    <property type="entry name" value="MUREIN HYDROLASE ACTIVATOR ENVC"/>
    <property type="match status" value="1"/>
</dbReference>
<organism evidence="2 3">
    <name type="scientific">Terribacillus saccharophilus</name>
    <dbReference type="NCBI Taxonomy" id="361277"/>
    <lineage>
        <taxon>Bacteria</taxon>
        <taxon>Bacillati</taxon>
        <taxon>Bacillota</taxon>
        <taxon>Bacilli</taxon>
        <taxon>Bacillales</taxon>
        <taxon>Bacillaceae</taxon>
        <taxon>Terribacillus</taxon>
    </lineage>
</organism>
<dbReference type="Pfam" id="PF01551">
    <property type="entry name" value="Peptidase_M23"/>
    <property type="match status" value="1"/>
</dbReference>
<dbReference type="PANTHER" id="PTHR21666">
    <property type="entry name" value="PEPTIDASE-RELATED"/>
    <property type="match status" value="1"/>
</dbReference>
<dbReference type="EMBL" id="NPBV01000021">
    <property type="protein sequence ID" value="PAD20664.1"/>
    <property type="molecule type" value="Genomic_DNA"/>
</dbReference>
<dbReference type="CDD" id="cd12797">
    <property type="entry name" value="M23_peptidase"/>
    <property type="match status" value="1"/>
</dbReference>
<dbReference type="InterPro" id="IPR011055">
    <property type="entry name" value="Dup_hybrid_motif"/>
</dbReference>
<evidence type="ECO:0000259" key="1">
    <source>
        <dbReference type="Pfam" id="PF01551"/>
    </source>
</evidence>
<evidence type="ECO:0000313" key="2">
    <source>
        <dbReference type="EMBL" id="PAD20664.1"/>
    </source>
</evidence>
<gene>
    <name evidence="2" type="ORF">CHH64_12190</name>
</gene>
<evidence type="ECO:0000313" key="3">
    <source>
        <dbReference type="Proteomes" id="UP000216013"/>
    </source>
</evidence>
<dbReference type="SUPFAM" id="SSF51261">
    <property type="entry name" value="Duplicated hybrid motif"/>
    <property type="match status" value="1"/>
</dbReference>
<comment type="caution">
    <text evidence="2">The sequence shown here is derived from an EMBL/GenBank/DDBJ whole genome shotgun (WGS) entry which is preliminary data.</text>
</comment>
<proteinExistence type="predicted"/>
<sequence>MEVLQLKSSLFKPEEFGEMFKNEQFEEIYSLSSKEFHDLISLEDFIELSRSFNEGVNYYKLEFTSILKGLNHYIWLDDRKDKAISVSVDKDLQIQSLLLKPYETSVESDTVYSKNKYSMPIEGEWVVYWGGTNEMINYHYAYDNQRYAYDLVKTGKDNETNKDTDYLNENYFAFNKDILAPEAGKVIKVIDGVKDNVPGEMNANNPEGNYVIIEHANNEYSMLAHLKKGSIKVKNGEQVNEGQHIGECGNSGHSSEPHLHFQVMDSADLKKAKSIRIRFKDDYEPIRGDTISNKKEHKESFEDRVEKAENALTFTDFILAIPRAIAQIFK</sequence>
<dbReference type="InterPro" id="IPR050570">
    <property type="entry name" value="Cell_wall_metabolism_enzyme"/>
</dbReference>
<dbReference type="GO" id="GO:0004222">
    <property type="term" value="F:metalloendopeptidase activity"/>
    <property type="evidence" value="ECO:0007669"/>
    <property type="project" value="TreeGrafter"/>
</dbReference>
<dbReference type="Proteomes" id="UP000216013">
    <property type="component" value="Unassembled WGS sequence"/>
</dbReference>
<name>A0A268A967_9BACI</name>
<accession>A0A268A967</accession>
<dbReference type="Gene3D" id="2.70.70.10">
    <property type="entry name" value="Glucose Permease (Domain IIA)"/>
    <property type="match status" value="1"/>
</dbReference>
<reference evidence="2 3" key="1">
    <citation type="submission" date="2017-07" db="EMBL/GenBank/DDBJ databases">
        <title>Isolation and whole genome analysis of endospore-forming bacteria from heroin.</title>
        <authorList>
            <person name="Kalinowski J."/>
            <person name="Ahrens B."/>
            <person name="Al-Dilaimi A."/>
            <person name="Winkler A."/>
            <person name="Wibberg D."/>
            <person name="Schleenbecker U."/>
            <person name="Ruckert C."/>
            <person name="Wolfel R."/>
            <person name="Grass G."/>
        </authorList>
    </citation>
    <scope>NUCLEOTIDE SEQUENCE [LARGE SCALE GENOMIC DNA]</scope>
    <source>
        <strain evidence="2 3">7528</strain>
    </source>
</reference>
<dbReference type="InterPro" id="IPR016047">
    <property type="entry name" value="M23ase_b-sheet_dom"/>
</dbReference>